<dbReference type="Gene3D" id="3.20.20.450">
    <property type="entry name" value="EAL domain"/>
    <property type="match status" value="1"/>
</dbReference>
<gene>
    <name evidence="6" type="ORF">GCM10022278_17320</name>
</gene>
<dbReference type="InterPro" id="IPR035919">
    <property type="entry name" value="EAL_sf"/>
</dbReference>
<dbReference type="Proteomes" id="UP001501337">
    <property type="component" value="Unassembled WGS sequence"/>
</dbReference>
<dbReference type="Pfam" id="PF17149">
    <property type="entry name" value="CHASE5"/>
    <property type="match status" value="1"/>
</dbReference>
<evidence type="ECO:0008006" key="8">
    <source>
        <dbReference type="Google" id="ProtNLM"/>
    </source>
</evidence>
<dbReference type="Gene3D" id="3.30.450.20">
    <property type="entry name" value="PAS domain"/>
    <property type="match status" value="1"/>
</dbReference>
<dbReference type="InterPro" id="IPR000700">
    <property type="entry name" value="PAS-assoc_C"/>
</dbReference>
<dbReference type="InterPro" id="IPR001610">
    <property type="entry name" value="PAC"/>
</dbReference>
<dbReference type="PROSITE" id="PS50113">
    <property type="entry name" value="PAC"/>
    <property type="match status" value="1"/>
</dbReference>
<keyword evidence="7" id="KW-1185">Reference proteome</keyword>
<dbReference type="SUPFAM" id="SSF141868">
    <property type="entry name" value="EAL domain-like"/>
    <property type="match status" value="1"/>
</dbReference>
<dbReference type="SMART" id="SM00052">
    <property type="entry name" value="EAL"/>
    <property type="match status" value="1"/>
</dbReference>
<feature type="domain" description="EAL" evidence="3">
    <location>
        <begin position="545"/>
        <end position="799"/>
    </location>
</feature>
<dbReference type="NCBIfam" id="TIGR00229">
    <property type="entry name" value="sensory_box"/>
    <property type="match status" value="1"/>
</dbReference>
<keyword evidence="1" id="KW-0472">Membrane</keyword>
<dbReference type="SMART" id="SM00086">
    <property type="entry name" value="PAC"/>
    <property type="match status" value="2"/>
</dbReference>
<dbReference type="SUPFAM" id="SSF55073">
    <property type="entry name" value="Nucleotide cyclase"/>
    <property type="match status" value="1"/>
</dbReference>
<feature type="domain" description="HAMP" evidence="4">
    <location>
        <begin position="175"/>
        <end position="234"/>
    </location>
</feature>
<dbReference type="CDD" id="cd01949">
    <property type="entry name" value="GGDEF"/>
    <property type="match status" value="1"/>
</dbReference>
<dbReference type="Pfam" id="PF00990">
    <property type="entry name" value="GGDEF"/>
    <property type="match status" value="1"/>
</dbReference>
<keyword evidence="1" id="KW-1133">Transmembrane helix</keyword>
<dbReference type="CDD" id="cd01948">
    <property type="entry name" value="EAL"/>
    <property type="match status" value="1"/>
</dbReference>
<dbReference type="InterPro" id="IPR000160">
    <property type="entry name" value="GGDEF_dom"/>
</dbReference>
<dbReference type="Gene3D" id="6.10.340.10">
    <property type="match status" value="1"/>
</dbReference>
<dbReference type="PROSITE" id="PS50883">
    <property type="entry name" value="EAL"/>
    <property type="match status" value="1"/>
</dbReference>
<evidence type="ECO:0000259" key="5">
    <source>
        <dbReference type="PROSITE" id="PS50887"/>
    </source>
</evidence>
<dbReference type="InterPro" id="IPR000014">
    <property type="entry name" value="PAS"/>
</dbReference>
<evidence type="ECO:0000259" key="4">
    <source>
        <dbReference type="PROSITE" id="PS50885"/>
    </source>
</evidence>
<dbReference type="PROSITE" id="PS50885">
    <property type="entry name" value="HAMP"/>
    <property type="match status" value="1"/>
</dbReference>
<reference evidence="7" key="1">
    <citation type="journal article" date="2019" name="Int. J. Syst. Evol. Microbiol.">
        <title>The Global Catalogue of Microorganisms (GCM) 10K type strain sequencing project: providing services to taxonomists for standard genome sequencing and annotation.</title>
        <authorList>
            <consortium name="The Broad Institute Genomics Platform"/>
            <consortium name="The Broad Institute Genome Sequencing Center for Infectious Disease"/>
            <person name="Wu L."/>
            <person name="Ma J."/>
        </authorList>
    </citation>
    <scope>NUCLEOTIDE SEQUENCE [LARGE SCALE GENOMIC DNA]</scope>
    <source>
        <strain evidence="7">JCM 17555</strain>
    </source>
</reference>
<feature type="domain" description="GGDEF" evidence="5">
    <location>
        <begin position="403"/>
        <end position="536"/>
    </location>
</feature>
<dbReference type="InterPro" id="IPR001633">
    <property type="entry name" value="EAL_dom"/>
</dbReference>
<evidence type="ECO:0000313" key="7">
    <source>
        <dbReference type="Proteomes" id="UP001501337"/>
    </source>
</evidence>
<dbReference type="InterPro" id="IPR029787">
    <property type="entry name" value="Nucleotide_cyclase"/>
</dbReference>
<dbReference type="PROSITE" id="PS50887">
    <property type="entry name" value="GGDEF"/>
    <property type="match status" value="1"/>
</dbReference>
<dbReference type="Pfam" id="PF00563">
    <property type="entry name" value="EAL"/>
    <property type="match status" value="1"/>
</dbReference>
<evidence type="ECO:0000259" key="2">
    <source>
        <dbReference type="PROSITE" id="PS50113"/>
    </source>
</evidence>
<evidence type="ECO:0000259" key="3">
    <source>
        <dbReference type="PROSITE" id="PS50883"/>
    </source>
</evidence>
<organism evidence="6 7">
    <name type="scientific">Allohahella marinimesophila</name>
    <dbReference type="NCBI Taxonomy" id="1054972"/>
    <lineage>
        <taxon>Bacteria</taxon>
        <taxon>Pseudomonadati</taxon>
        <taxon>Pseudomonadota</taxon>
        <taxon>Gammaproteobacteria</taxon>
        <taxon>Oceanospirillales</taxon>
        <taxon>Hahellaceae</taxon>
        <taxon>Allohahella</taxon>
    </lineage>
</organism>
<accession>A0ABP7P4P9</accession>
<protein>
    <recommendedName>
        <fullName evidence="8">PAS domain S-box-containing protein/diguanylate cyclase (GGDEF)-like protein</fullName>
    </recommendedName>
</protein>
<dbReference type="InterPro" id="IPR003660">
    <property type="entry name" value="HAMP_dom"/>
</dbReference>
<dbReference type="NCBIfam" id="TIGR00254">
    <property type="entry name" value="GGDEF"/>
    <property type="match status" value="1"/>
</dbReference>
<dbReference type="InterPro" id="IPR043128">
    <property type="entry name" value="Rev_trsase/Diguanyl_cyclase"/>
</dbReference>
<dbReference type="Pfam" id="PF13426">
    <property type="entry name" value="PAS_9"/>
    <property type="match status" value="1"/>
</dbReference>
<dbReference type="CDD" id="cd00130">
    <property type="entry name" value="PAS"/>
    <property type="match status" value="1"/>
</dbReference>
<comment type="caution">
    <text evidence="6">The sequence shown here is derived from an EMBL/GenBank/DDBJ whole genome shotgun (WGS) entry which is preliminary data.</text>
</comment>
<feature type="domain" description="PAC" evidence="2">
    <location>
        <begin position="319"/>
        <end position="371"/>
    </location>
</feature>
<dbReference type="InterPro" id="IPR052155">
    <property type="entry name" value="Biofilm_reg_signaling"/>
</dbReference>
<dbReference type="SMART" id="SM00267">
    <property type="entry name" value="GGDEF"/>
    <property type="match status" value="1"/>
</dbReference>
<evidence type="ECO:0000313" key="6">
    <source>
        <dbReference type="EMBL" id="GAA3959612.1"/>
    </source>
</evidence>
<sequence length="806" mass="91184">MSLRLPAMLSSKSPLTMKMILWITVCSTLFALVAIGIQVLTDYRREVAEINSRLKLIEASYQKPLARSLWSLDDKLLEVQLRGILALEDIVRLELLTFPDEERSFGEVASGSNIISHQFKLSYETDEVYELGVLRVFATLDGIRARLGDRLLVIIGIQTLKTFGLCLLIFLIFRGLVTKHLSRMAHYARSLNLDSMSVPLVLDRGAQNPRTKDELQQVTDAINDMRERLLKDLEQRKHDSAEIRKLSLAIEQSPSSVLICNDRWQIRFANNKFINMTGKRVVDVLNKHPKEITLLSGDGRENDSLWENIQTQVERAGIWQGELRNTKQGGERFWEQVVITPIRDEDGAISQFLILGEDISLRKRYEEQLLRQANYDMLTSLPNRMLAIDRLKLALAQAKRSANHIGVLFIDLDNFKHVNDTLGHDAGDRLLIEVAQRIAHVVRDSSTLSRLGGDEFLAILPELDTADLASDIAQRVLDALTAPIILGNQEFFVTASIGIAVYPDDGDTSSTLMQQADSAMYKAKRQGKSAFYRYTADLNVHTRERLRTETLLRKAVERNELVLHYQPIVDTKTCQIVGAEALLRWNSPELGFVVPDKFIPLAEETGLIIPIGEWVLQQACHQTRKWQKRYGENFWIAINVSPRQFKDFSFVEQVRDILSQSGLAGTSLELEITERLLLDNTLETNRILHGLDEQGIKLSVDDFGTGYSALSYLKSYPFDTLKIDRSFVNDVLKEEEDAALVTAIITMAHSLGLLVIAEGVEEMGQHEFLSKRDCDFAQGYYFSKPVAVDAFEVLLKQSQHRSVIGG</sequence>
<evidence type="ECO:0000256" key="1">
    <source>
        <dbReference type="SAM" id="Phobius"/>
    </source>
</evidence>
<dbReference type="PANTHER" id="PTHR44757:SF2">
    <property type="entry name" value="BIOFILM ARCHITECTURE MAINTENANCE PROTEIN MBAA"/>
    <property type="match status" value="1"/>
</dbReference>
<name>A0ABP7P4P9_9GAMM</name>
<proteinExistence type="predicted"/>
<dbReference type="EMBL" id="BAABBO010000007">
    <property type="protein sequence ID" value="GAA3959612.1"/>
    <property type="molecule type" value="Genomic_DNA"/>
</dbReference>
<dbReference type="InterPro" id="IPR035965">
    <property type="entry name" value="PAS-like_dom_sf"/>
</dbReference>
<dbReference type="PANTHER" id="PTHR44757">
    <property type="entry name" value="DIGUANYLATE CYCLASE DGCP"/>
    <property type="match status" value="1"/>
</dbReference>
<dbReference type="RefSeq" id="WP_344805338.1">
    <property type="nucleotide sequence ID" value="NZ_BAABBO010000007.1"/>
</dbReference>
<feature type="transmembrane region" description="Helical" evidence="1">
    <location>
        <begin position="151"/>
        <end position="173"/>
    </location>
</feature>
<dbReference type="InterPro" id="IPR033414">
    <property type="entry name" value="Sensor_dom"/>
</dbReference>
<dbReference type="Gene3D" id="3.30.70.270">
    <property type="match status" value="1"/>
</dbReference>
<feature type="transmembrane region" description="Helical" evidence="1">
    <location>
        <begin position="20"/>
        <end position="40"/>
    </location>
</feature>
<keyword evidence="1" id="KW-0812">Transmembrane</keyword>
<dbReference type="SUPFAM" id="SSF55785">
    <property type="entry name" value="PYP-like sensor domain (PAS domain)"/>
    <property type="match status" value="1"/>
</dbReference>